<proteinExistence type="predicted"/>
<evidence type="ECO:0000313" key="2">
    <source>
        <dbReference type="Proteomes" id="UP001055879"/>
    </source>
</evidence>
<evidence type="ECO:0000313" key="1">
    <source>
        <dbReference type="EMBL" id="KAI3734788.1"/>
    </source>
</evidence>
<gene>
    <name evidence="1" type="ORF">L6452_14267</name>
</gene>
<reference evidence="2" key="1">
    <citation type="journal article" date="2022" name="Mol. Ecol. Resour.">
        <title>The genomes of chicory, endive, great burdock and yacon provide insights into Asteraceae palaeo-polyploidization history and plant inulin production.</title>
        <authorList>
            <person name="Fan W."/>
            <person name="Wang S."/>
            <person name="Wang H."/>
            <person name="Wang A."/>
            <person name="Jiang F."/>
            <person name="Liu H."/>
            <person name="Zhao H."/>
            <person name="Xu D."/>
            <person name="Zhang Y."/>
        </authorList>
    </citation>
    <scope>NUCLEOTIDE SEQUENCE [LARGE SCALE GENOMIC DNA]</scope>
    <source>
        <strain evidence="2">cv. Niubang</strain>
    </source>
</reference>
<reference evidence="1 2" key="2">
    <citation type="journal article" date="2022" name="Mol. Ecol. Resour.">
        <title>The genomes of chicory, endive, great burdock and yacon provide insights into Asteraceae paleo-polyploidization history and plant inulin production.</title>
        <authorList>
            <person name="Fan W."/>
            <person name="Wang S."/>
            <person name="Wang H."/>
            <person name="Wang A."/>
            <person name="Jiang F."/>
            <person name="Liu H."/>
            <person name="Zhao H."/>
            <person name="Xu D."/>
            <person name="Zhang Y."/>
        </authorList>
    </citation>
    <scope>NUCLEOTIDE SEQUENCE [LARGE SCALE GENOMIC DNA]</scope>
    <source>
        <strain evidence="2">cv. Niubang</strain>
    </source>
</reference>
<accession>A0ACB9CKL1</accession>
<dbReference type="Proteomes" id="UP001055879">
    <property type="component" value="Linkage Group LG04"/>
</dbReference>
<comment type="caution">
    <text evidence="1">The sequence shown here is derived from an EMBL/GenBank/DDBJ whole genome shotgun (WGS) entry which is preliminary data.</text>
</comment>
<name>A0ACB9CKL1_ARCLA</name>
<keyword evidence="2" id="KW-1185">Reference proteome</keyword>
<protein>
    <submittedName>
        <fullName evidence="1">Uncharacterized protein</fullName>
    </submittedName>
</protein>
<organism evidence="1 2">
    <name type="scientific">Arctium lappa</name>
    <name type="common">Greater burdock</name>
    <name type="synonym">Lappa major</name>
    <dbReference type="NCBI Taxonomy" id="4217"/>
    <lineage>
        <taxon>Eukaryota</taxon>
        <taxon>Viridiplantae</taxon>
        <taxon>Streptophyta</taxon>
        <taxon>Embryophyta</taxon>
        <taxon>Tracheophyta</taxon>
        <taxon>Spermatophyta</taxon>
        <taxon>Magnoliopsida</taxon>
        <taxon>eudicotyledons</taxon>
        <taxon>Gunneridae</taxon>
        <taxon>Pentapetalae</taxon>
        <taxon>asterids</taxon>
        <taxon>campanulids</taxon>
        <taxon>Asterales</taxon>
        <taxon>Asteraceae</taxon>
        <taxon>Carduoideae</taxon>
        <taxon>Cardueae</taxon>
        <taxon>Arctiinae</taxon>
        <taxon>Arctium</taxon>
    </lineage>
</organism>
<sequence length="529" mass="58923">MGKKGGWFSAVRKALIPGGSDSKEKKEKKPQKTVSKKSWFGKQKVVEIPESAFATPALRSPPSEPEEELKFAEPQNEPSQPTKPEAETSKTTKPENEQSEPIKPENEQSEPTKSKDEQSEPTKPENEQSISTKPEIEQSKPKKPENEPSKPKKPENEPSKPKKLENEQNKNSFKARAAGAAAAFRRLLGKSKEEVAAIKVQTAFRRFLARKNLRAMKGSERLKALVQSQSVKRQAITTLRCMQTLARVQSQVRARRIRMTEENQALQRQLLQKRERELENLRTSDWNNSRRTKEQVDASIQKRVEAAALRERALAYAQTQQQTWRNPSKSANPTFMDPNNPHWGWSWLDRWMAARPWESQSSIDNQQPKGLTRSSSSGDMSKRLDQSPSVSSPRSPSVSSRRLAPLSPRNSNDSVQSPRNRRHSIANTSFREESTRVSSPRVSSPRVSSPRVSSPRSTKTKSMIPSPTPSPSPGSTTNLSPLGSGKKGVSKNKPTTARPANRRMSLSGAPASGAARRLSVPPKVGTGSR</sequence>
<dbReference type="EMBL" id="CM042050">
    <property type="protein sequence ID" value="KAI3734788.1"/>
    <property type="molecule type" value="Genomic_DNA"/>
</dbReference>